<dbReference type="RefSeq" id="WP_143879416.1">
    <property type="nucleotide sequence ID" value="NZ_BAABLZ010000001.1"/>
</dbReference>
<feature type="chain" id="PRO_5022111701" description="Polymer-forming cytoskeletal protein" evidence="1">
    <location>
        <begin position="21"/>
        <end position="223"/>
    </location>
</feature>
<accession>A0A516V5V3</accession>
<gene>
    <name evidence="2" type="ORF">FNZ56_08465</name>
</gene>
<evidence type="ECO:0000256" key="1">
    <source>
        <dbReference type="SAM" id="SignalP"/>
    </source>
</evidence>
<dbReference type="OrthoDB" id="5959358at2"/>
<dbReference type="AlphaFoldDB" id="A0A516V5V3"/>
<evidence type="ECO:0000313" key="3">
    <source>
        <dbReference type="Proteomes" id="UP000315891"/>
    </source>
</evidence>
<dbReference type="EMBL" id="CP041742">
    <property type="protein sequence ID" value="QDQ73905.1"/>
    <property type="molecule type" value="Genomic_DNA"/>
</dbReference>
<reference evidence="2 3" key="1">
    <citation type="submission" date="2019-07" db="EMBL/GenBank/DDBJ databases">
        <title>Lysobacter weifangensis sp. nov., isolated from bensulfuron-methyl contaminated farmland soil.</title>
        <authorList>
            <person name="Zhao H."/>
        </authorList>
    </citation>
    <scope>NUCLEOTIDE SEQUENCE [LARGE SCALE GENOMIC DNA]</scope>
    <source>
        <strain evidence="2 3">CC-Bw-6</strain>
    </source>
</reference>
<protein>
    <recommendedName>
        <fullName evidence="4">Polymer-forming cytoskeletal protein</fullName>
    </recommendedName>
</protein>
<evidence type="ECO:0000313" key="2">
    <source>
        <dbReference type="EMBL" id="QDQ73905.1"/>
    </source>
</evidence>
<sequence>MIRTRLALCLLLAAATPAFADGQDVDKVNGSISIDATQQAGDLDTVNGSIRIGANATTGDASTVNGGIQLADGAHTGALETVNGSIRAGGGMVVDGSVETVNGSIFFDRGSRISKGVSTVNGAIGLVSTELGGGIETVNGDITVGIGSHVKGGIKVEKPTSSWLNIHMGKPKPPRIIIGPNAVVDGPLVFEREVKLYVHATAKTGPITGATAVRFDTPTAPQD</sequence>
<proteinExistence type="predicted"/>
<feature type="signal peptide" evidence="1">
    <location>
        <begin position="1"/>
        <end position="20"/>
    </location>
</feature>
<organism evidence="2 3">
    <name type="scientific">Pseudoluteimonas lycopersici</name>
    <dbReference type="NCBI Taxonomy" id="1324796"/>
    <lineage>
        <taxon>Bacteria</taxon>
        <taxon>Pseudomonadati</taxon>
        <taxon>Pseudomonadota</taxon>
        <taxon>Gammaproteobacteria</taxon>
        <taxon>Lysobacterales</taxon>
        <taxon>Lysobacteraceae</taxon>
        <taxon>Pseudoluteimonas</taxon>
    </lineage>
</organism>
<evidence type="ECO:0008006" key="4">
    <source>
        <dbReference type="Google" id="ProtNLM"/>
    </source>
</evidence>
<keyword evidence="3" id="KW-1185">Reference proteome</keyword>
<name>A0A516V5V3_9GAMM</name>
<keyword evidence="1" id="KW-0732">Signal</keyword>
<dbReference type="Proteomes" id="UP000315891">
    <property type="component" value="Chromosome"/>
</dbReference>